<dbReference type="EMBL" id="AKWH02000072">
    <property type="protein sequence ID" value="EKO49928.1"/>
    <property type="molecule type" value="Genomic_DNA"/>
</dbReference>
<name>A0A828XXK3_9LEPT</name>
<evidence type="ECO:0000313" key="2">
    <source>
        <dbReference type="Proteomes" id="UP000006339"/>
    </source>
</evidence>
<gene>
    <name evidence="1" type="ORF">LEP1GSC131_3725</name>
</gene>
<comment type="caution">
    <text evidence="1">The sequence shown here is derived from an EMBL/GenBank/DDBJ whole genome shotgun (WGS) entry which is preliminary data.</text>
</comment>
<sequence length="46" mass="5372">MRFGSLNAIRRARVQLSSIWILKSSSTCEVDYDSLWIAFYNKLNSM</sequence>
<accession>A0A828XXK3</accession>
<evidence type="ECO:0000313" key="1">
    <source>
        <dbReference type="EMBL" id="EKO49928.1"/>
    </source>
</evidence>
<keyword evidence="2" id="KW-1185">Reference proteome</keyword>
<dbReference type="Proteomes" id="UP000006339">
    <property type="component" value="Unassembled WGS sequence"/>
</dbReference>
<organism evidence="1 2">
    <name type="scientific">Leptospira kirschneri str. 200802841</name>
    <dbReference type="NCBI Taxonomy" id="1193047"/>
    <lineage>
        <taxon>Bacteria</taxon>
        <taxon>Pseudomonadati</taxon>
        <taxon>Spirochaetota</taxon>
        <taxon>Spirochaetia</taxon>
        <taxon>Leptospirales</taxon>
        <taxon>Leptospiraceae</taxon>
        <taxon>Leptospira</taxon>
    </lineage>
</organism>
<protein>
    <submittedName>
        <fullName evidence="1">Uncharacterized protein</fullName>
    </submittedName>
</protein>
<proteinExistence type="predicted"/>
<dbReference type="AlphaFoldDB" id="A0A828XXK3"/>
<reference evidence="1" key="1">
    <citation type="submission" date="2012-10" db="EMBL/GenBank/DDBJ databases">
        <authorList>
            <person name="Harkins D.M."/>
            <person name="Durkin A.S."/>
            <person name="Brinkac L.M."/>
            <person name="Selengut J.D."/>
            <person name="Sanka R."/>
            <person name="DePew J."/>
            <person name="Purushe J."/>
            <person name="Picardeau M."/>
            <person name="Werts C."/>
            <person name="Goarant C."/>
            <person name="Vinetz J.M."/>
            <person name="Sutton G.G."/>
            <person name="Nelson W.C."/>
            <person name="Fouts D.E."/>
        </authorList>
    </citation>
    <scope>NUCLEOTIDE SEQUENCE [LARGE SCALE GENOMIC DNA]</scope>
    <source>
        <strain evidence="1">200802841</strain>
    </source>
</reference>